<keyword evidence="7 8" id="KW-0694">RNA-binding</keyword>
<dbReference type="CDD" id="cd04471">
    <property type="entry name" value="S1_RNase_R"/>
    <property type="match status" value="1"/>
</dbReference>
<evidence type="ECO:0000256" key="6">
    <source>
        <dbReference type="ARBA" id="ARBA00022839"/>
    </source>
</evidence>
<dbReference type="PROSITE" id="PS00352">
    <property type="entry name" value="CSD_1"/>
    <property type="match status" value="1"/>
</dbReference>
<dbReference type="SMART" id="SM00357">
    <property type="entry name" value="CSP"/>
    <property type="match status" value="1"/>
</dbReference>
<feature type="coiled-coil region" evidence="9">
    <location>
        <begin position="40"/>
        <end position="68"/>
    </location>
</feature>
<keyword evidence="3 8" id="KW-0963">Cytoplasm</keyword>
<reference evidence="13" key="1">
    <citation type="submission" date="2016-10" db="EMBL/GenBank/DDBJ databases">
        <authorList>
            <person name="Varghese N."/>
            <person name="Submissions S."/>
        </authorList>
    </citation>
    <scope>NUCLEOTIDE SEQUENCE [LARGE SCALE GENOMIC DNA]</scope>
    <source>
        <strain evidence="13">DSM 18887</strain>
    </source>
</reference>
<evidence type="ECO:0000256" key="9">
    <source>
        <dbReference type="SAM" id="Coils"/>
    </source>
</evidence>
<dbReference type="Pfam" id="PF00575">
    <property type="entry name" value="S1"/>
    <property type="match status" value="1"/>
</dbReference>
<keyword evidence="5 8" id="KW-0378">Hydrolase</keyword>
<comment type="similarity">
    <text evidence="8">Belongs to the RNR ribonuclease family. RNase R subfamily.</text>
</comment>
<evidence type="ECO:0000256" key="1">
    <source>
        <dbReference type="ARBA" id="ARBA00001849"/>
    </source>
</evidence>
<organism evidence="12 13">
    <name type="scientific">Amphritea atlantica</name>
    <dbReference type="NCBI Taxonomy" id="355243"/>
    <lineage>
        <taxon>Bacteria</taxon>
        <taxon>Pseudomonadati</taxon>
        <taxon>Pseudomonadota</taxon>
        <taxon>Gammaproteobacteria</taxon>
        <taxon>Oceanospirillales</taxon>
        <taxon>Oceanospirillaceae</taxon>
        <taxon>Amphritea</taxon>
    </lineage>
</organism>
<keyword evidence="13" id="KW-1185">Reference proteome</keyword>
<dbReference type="Gene3D" id="2.40.50.140">
    <property type="entry name" value="Nucleic acid-binding proteins"/>
    <property type="match status" value="2"/>
</dbReference>
<evidence type="ECO:0000256" key="10">
    <source>
        <dbReference type="SAM" id="MobiDB-lite"/>
    </source>
</evidence>
<feature type="domain" description="S1 motif" evidence="11">
    <location>
        <begin position="675"/>
        <end position="756"/>
    </location>
</feature>
<protein>
    <recommendedName>
        <fullName evidence="8">Ribonuclease R</fullName>
        <shortName evidence="8">RNase R</shortName>
        <ecNumber evidence="8">3.1.13.1</ecNumber>
    </recommendedName>
</protein>
<dbReference type="EC" id="3.1.13.1" evidence="8"/>
<dbReference type="InterPro" id="IPR003029">
    <property type="entry name" value="S1_domain"/>
</dbReference>
<dbReference type="GO" id="GO:0005829">
    <property type="term" value="C:cytosol"/>
    <property type="evidence" value="ECO:0007669"/>
    <property type="project" value="UniProtKB-ARBA"/>
</dbReference>
<dbReference type="EMBL" id="FOGB01000004">
    <property type="protein sequence ID" value="SEQ53681.1"/>
    <property type="molecule type" value="Genomic_DNA"/>
</dbReference>
<evidence type="ECO:0000313" key="13">
    <source>
        <dbReference type="Proteomes" id="UP000198749"/>
    </source>
</evidence>
<evidence type="ECO:0000313" key="12">
    <source>
        <dbReference type="EMBL" id="SEQ53681.1"/>
    </source>
</evidence>
<dbReference type="InterPro" id="IPR013668">
    <property type="entry name" value="RNase_R_HTH_12"/>
</dbReference>
<name>A0A1H9GUE3_9GAMM</name>
<dbReference type="InterPro" id="IPR012340">
    <property type="entry name" value="NA-bd_OB-fold"/>
</dbReference>
<evidence type="ECO:0000256" key="2">
    <source>
        <dbReference type="ARBA" id="ARBA00004496"/>
    </source>
</evidence>
<keyword evidence="9" id="KW-0175">Coiled coil</keyword>
<comment type="subcellular location">
    <subcellularLocation>
        <location evidence="2 8">Cytoplasm</location>
    </subcellularLocation>
</comment>
<dbReference type="PROSITE" id="PS50126">
    <property type="entry name" value="S1"/>
    <property type="match status" value="1"/>
</dbReference>
<dbReference type="STRING" id="355243.SAMN03080615_01897"/>
<dbReference type="InterPro" id="IPR004476">
    <property type="entry name" value="RNase_II/RNase_R"/>
</dbReference>
<evidence type="ECO:0000256" key="5">
    <source>
        <dbReference type="ARBA" id="ARBA00022801"/>
    </source>
</evidence>
<evidence type="ECO:0000256" key="4">
    <source>
        <dbReference type="ARBA" id="ARBA00022722"/>
    </source>
</evidence>
<dbReference type="Pfam" id="PF08206">
    <property type="entry name" value="OB_RNB"/>
    <property type="match status" value="1"/>
</dbReference>
<gene>
    <name evidence="8" type="primary">rnr</name>
    <name evidence="12" type="ORF">SAMN03080615_01897</name>
</gene>
<dbReference type="PANTHER" id="PTHR23355">
    <property type="entry name" value="RIBONUCLEASE"/>
    <property type="match status" value="1"/>
</dbReference>
<dbReference type="SMART" id="SM00316">
    <property type="entry name" value="S1"/>
    <property type="match status" value="2"/>
</dbReference>
<dbReference type="Pfam" id="PF08461">
    <property type="entry name" value="WHD_RNase_R"/>
    <property type="match status" value="1"/>
</dbReference>
<comment type="catalytic activity">
    <reaction evidence="1 8">
        <text>Exonucleolytic cleavage in the 3'- to 5'-direction to yield nucleoside 5'-phosphates.</text>
        <dbReference type="EC" id="3.1.13.1"/>
    </reaction>
</comment>
<evidence type="ECO:0000256" key="7">
    <source>
        <dbReference type="ARBA" id="ARBA00022884"/>
    </source>
</evidence>
<dbReference type="Pfam" id="PF17876">
    <property type="entry name" value="CSD2"/>
    <property type="match status" value="1"/>
</dbReference>
<dbReference type="Pfam" id="PF00773">
    <property type="entry name" value="RNB"/>
    <property type="match status" value="1"/>
</dbReference>
<dbReference type="GO" id="GO:0008859">
    <property type="term" value="F:exoribonuclease II activity"/>
    <property type="evidence" value="ECO:0007669"/>
    <property type="project" value="UniProtKB-UniRule"/>
</dbReference>
<feature type="compositionally biased region" description="Basic residues" evidence="10">
    <location>
        <begin position="766"/>
        <end position="783"/>
    </location>
</feature>
<dbReference type="GO" id="GO:0006402">
    <property type="term" value="P:mRNA catabolic process"/>
    <property type="evidence" value="ECO:0007669"/>
    <property type="project" value="TreeGrafter"/>
</dbReference>
<dbReference type="InterPro" id="IPR040476">
    <property type="entry name" value="CSD2"/>
</dbReference>
<dbReference type="NCBIfam" id="TIGR00358">
    <property type="entry name" value="3_prime_RNase"/>
    <property type="match status" value="1"/>
</dbReference>
<dbReference type="PROSITE" id="PS01175">
    <property type="entry name" value="RIBONUCLEASE_II"/>
    <property type="match status" value="1"/>
</dbReference>
<dbReference type="SMART" id="SM00955">
    <property type="entry name" value="RNB"/>
    <property type="match status" value="1"/>
</dbReference>
<dbReference type="GO" id="GO:0003723">
    <property type="term" value="F:RNA binding"/>
    <property type="evidence" value="ECO:0007669"/>
    <property type="project" value="UniProtKB-UniRule"/>
</dbReference>
<keyword evidence="6 8" id="KW-0269">Exonuclease</keyword>
<dbReference type="InterPro" id="IPR013223">
    <property type="entry name" value="RNase_B_OB_dom"/>
</dbReference>
<dbReference type="InterPro" id="IPR011129">
    <property type="entry name" value="CSD"/>
</dbReference>
<dbReference type="AlphaFoldDB" id="A0A1H9GUE3"/>
<sequence length="783" mass="88062">MSNNTKAAINAADFEKYSNPIPGREYIMGLFDEPGKFLNREQLGKNLKLFEDEEKEALRRRLRAMERDGQLNFDPRKGYSLLTAQDLVEGRVIGHPDGFGFLSLDQGGDDLFLHDSQMLKAFPGDRVQARITGTDRRGRQEGQIVKVLEKNMTEIVGRLRVEDGEYYLQPENSRICNEIDIPDDQLNGAQVGQYVTVEITEYPCHRFNAEGRVTEILGDSMAPGMEIDVAIRNHDIPHKWPQDALQAAEALGEEVKDADKQHRADLRGLPFVTIDGEDARDFDDAVYCEKRKSGGWRLFVAIADVSHYVTPGSPLDLEAAERGTSVYFPGHVVPMLPEALSNGLCSLNPHTDRLVMVCEMAINNAGKMTSYRFSEGIIHSHARLTYTQVGALVSSPESELGKTVARKHDDVVPHIHTLHHLYAVLRKARTKRGSIDFEKQEVQFKFTEDRKIDRIVPVVRNDAHKMIEEFMLCANVATAQFLEKLELPALYRVHEGPVEKKLTNLRAFLSERGLNLAGGEKPTPVHYDRLLKGLGERPDAQIIRMMMLRSLSQAEYSSNNQGHFGLAYPAYAHFTSPIRRYPDLLVHRAIRSVIRRSETGSVISRALKKVTGVGSDPVHRIKTAAPLAPGKSYPYDLAAMKNLAEHCSLVSRRADKASWDVEAWLKCEYMQDHVGDVFSGVISTVTNFGLFIELDDTQVEGLVHVTALNNDYYQFDAAQQRLVGERTHASFSIGDKINIRVVRVDMDQRKIEFELAVKETPSATTKPRKRKGGSNKGTGKYRR</sequence>
<dbReference type="RefSeq" id="WP_091357065.1">
    <property type="nucleotide sequence ID" value="NZ_AP025284.1"/>
</dbReference>
<evidence type="ECO:0000256" key="8">
    <source>
        <dbReference type="HAMAP-Rule" id="MF_01895"/>
    </source>
</evidence>
<dbReference type="SUPFAM" id="SSF50249">
    <property type="entry name" value="Nucleic acid-binding proteins"/>
    <property type="match status" value="3"/>
</dbReference>
<keyword evidence="4 8" id="KW-0540">Nuclease</keyword>
<dbReference type="InterPro" id="IPR050180">
    <property type="entry name" value="RNR_Ribonuclease"/>
</dbReference>
<dbReference type="PANTHER" id="PTHR23355:SF9">
    <property type="entry name" value="DIS3-LIKE EXONUCLEASE 2"/>
    <property type="match status" value="1"/>
</dbReference>
<dbReference type="OrthoDB" id="9764149at2"/>
<proteinExistence type="inferred from homology"/>
<dbReference type="Proteomes" id="UP000198749">
    <property type="component" value="Unassembled WGS sequence"/>
</dbReference>
<evidence type="ECO:0000256" key="3">
    <source>
        <dbReference type="ARBA" id="ARBA00022490"/>
    </source>
</evidence>
<accession>A0A1H9GUE3</accession>
<dbReference type="NCBIfam" id="TIGR02063">
    <property type="entry name" value="RNase_R"/>
    <property type="match status" value="1"/>
</dbReference>
<dbReference type="InterPro" id="IPR019844">
    <property type="entry name" value="CSD_CS"/>
</dbReference>
<dbReference type="InterPro" id="IPR001900">
    <property type="entry name" value="RNase_II/R"/>
</dbReference>
<dbReference type="InterPro" id="IPR011805">
    <property type="entry name" value="RNase_R"/>
</dbReference>
<evidence type="ECO:0000259" key="11">
    <source>
        <dbReference type="PROSITE" id="PS50126"/>
    </source>
</evidence>
<dbReference type="InterPro" id="IPR022966">
    <property type="entry name" value="RNase_II/R_CS"/>
</dbReference>
<comment type="function">
    <text evidence="8">3'-5' exoribonuclease that releases 5'-nucleoside monophosphates and is involved in maturation of structured RNAs.</text>
</comment>
<dbReference type="HAMAP" id="MF_01895">
    <property type="entry name" value="RNase_R"/>
    <property type="match status" value="1"/>
</dbReference>
<feature type="region of interest" description="Disordered" evidence="10">
    <location>
        <begin position="758"/>
        <end position="783"/>
    </location>
</feature>